<dbReference type="EMBL" id="AP024355">
    <property type="protein sequence ID" value="BCR06395.1"/>
    <property type="molecule type" value="Genomic_DNA"/>
</dbReference>
<keyword evidence="1" id="KW-0472">Membrane</keyword>
<evidence type="ECO:0000313" key="2">
    <source>
        <dbReference type="EMBL" id="BCR06395.1"/>
    </source>
</evidence>
<keyword evidence="3" id="KW-1185">Reference proteome</keyword>
<proteinExistence type="predicted"/>
<gene>
    <name evidence="2" type="ORF">DESUT3_34640</name>
</gene>
<evidence type="ECO:0000256" key="1">
    <source>
        <dbReference type="SAM" id="Phobius"/>
    </source>
</evidence>
<sequence length="129" mass="13711">MNHSDFRKDERGFALVSAIFILVVLSLLGAAMVKIAGVQGRTASGALQAAKAYHAARSGIEWGAERARNSAWCAAATSDNFVLEGFTVTVTCSPTAHSVYVINSEADLPGNYGTPDYIKRSLQAKVYGL</sequence>
<reference evidence="2 3" key="1">
    <citation type="journal article" date="2016" name="C (Basel)">
        <title>Selective Growth of and Electricity Production by Marine Exoelectrogenic Bacteria in Self-Aggregated Hydrogel of Microbially Reduced Graphene Oxide.</title>
        <authorList>
            <person name="Yoshida N."/>
            <person name="Goto Y."/>
            <person name="Miyata Y."/>
        </authorList>
    </citation>
    <scope>NUCLEOTIDE SEQUENCE [LARGE SCALE GENOMIC DNA]</scope>
    <source>
        <strain evidence="2 3">NIT-T3</strain>
    </source>
</reference>
<evidence type="ECO:0008006" key="4">
    <source>
        <dbReference type="Google" id="ProtNLM"/>
    </source>
</evidence>
<feature type="transmembrane region" description="Helical" evidence="1">
    <location>
        <begin position="12"/>
        <end position="33"/>
    </location>
</feature>
<dbReference type="Proteomes" id="UP001319827">
    <property type="component" value="Chromosome"/>
</dbReference>
<name>A0ABN6E240_9BACT</name>
<dbReference type="RefSeq" id="WP_221249775.1">
    <property type="nucleotide sequence ID" value="NZ_AP024355.1"/>
</dbReference>
<accession>A0ABN6E240</accession>
<reference evidence="2 3" key="2">
    <citation type="journal article" date="2021" name="Int. J. Syst. Evol. Microbiol.">
        <title>Isolation and Polyphasic Characterization of Desulfuromonas versatilis sp. Nov., an Electrogenic Bacteria Capable of Versatile Metabolism Isolated from a Graphene Oxide-Reducing Enrichment Culture.</title>
        <authorList>
            <person name="Xie L."/>
            <person name="Yoshida N."/>
            <person name="Ishii S."/>
            <person name="Meng L."/>
        </authorList>
    </citation>
    <scope>NUCLEOTIDE SEQUENCE [LARGE SCALE GENOMIC DNA]</scope>
    <source>
        <strain evidence="2 3">NIT-T3</strain>
    </source>
</reference>
<organism evidence="2 3">
    <name type="scientific">Desulfuromonas versatilis</name>
    <dbReference type="NCBI Taxonomy" id="2802975"/>
    <lineage>
        <taxon>Bacteria</taxon>
        <taxon>Pseudomonadati</taxon>
        <taxon>Thermodesulfobacteriota</taxon>
        <taxon>Desulfuromonadia</taxon>
        <taxon>Desulfuromonadales</taxon>
        <taxon>Desulfuromonadaceae</taxon>
        <taxon>Desulfuromonas</taxon>
    </lineage>
</organism>
<evidence type="ECO:0000313" key="3">
    <source>
        <dbReference type="Proteomes" id="UP001319827"/>
    </source>
</evidence>
<protein>
    <recommendedName>
        <fullName evidence="4">MSHA biogenesis protein MshP</fullName>
    </recommendedName>
</protein>
<keyword evidence="1" id="KW-1133">Transmembrane helix</keyword>
<keyword evidence="1" id="KW-0812">Transmembrane</keyword>